<keyword evidence="5" id="KW-0598">Phosphotransferase system</keyword>
<dbReference type="CDD" id="cd00211">
    <property type="entry name" value="PTS_IIA_fru"/>
    <property type="match status" value="1"/>
</dbReference>
<dbReference type="Pfam" id="PF00359">
    <property type="entry name" value="PTS_EIIA_2"/>
    <property type="match status" value="1"/>
</dbReference>
<dbReference type="AlphaFoldDB" id="A0AAU7Q6G7"/>
<keyword evidence="2" id="KW-0813">Transport</keyword>
<dbReference type="GO" id="GO:0016301">
    <property type="term" value="F:kinase activity"/>
    <property type="evidence" value="ECO:0007669"/>
    <property type="project" value="UniProtKB-KW"/>
</dbReference>
<dbReference type="EMBL" id="CP157947">
    <property type="protein sequence ID" value="XBS68643.1"/>
    <property type="molecule type" value="Genomic_DNA"/>
</dbReference>
<comment type="subcellular location">
    <subcellularLocation>
        <location evidence="1">Cytoplasm</location>
    </subcellularLocation>
</comment>
<dbReference type="PROSITE" id="PS51094">
    <property type="entry name" value="PTS_EIIA_TYPE_2"/>
    <property type="match status" value="1"/>
</dbReference>
<evidence type="ECO:0000256" key="5">
    <source>
        <dbReference type="ARBA" id="ARBA00022683"/>
    </source>
</evidence>
<accession>A0AAU7Q6G7</accession>
<keyword evidence="4" id="KW-0808">Transferase</keyword>
<dbReference type="PANTHER" id="PTHR36203">
    <property type="entry name" value="ASCORBATE-SPECIFIC PTS SYSTEM EIIA COMPONENT"/>
    <property type="match status" value="1"/>
</dbReference>
<keyword evidence="6" id="KW-0418">Kinase</keyword>
<keyword evidence="8" id="KW-0762">Sugar transport</keyword>
<dbReference type="InterPro" id="IPR016152">
    <property type="entry name" value="PTrfase/Anion_transptr"/>
</dbReference>
<organism evidence="8">
    <name type="scientific">Acerihabitans sp. KWT182</name>
    <dbReference type="NCBI Taxonomy" id="3157919"/>
    <lineage>
        <taxon>Bacteria</taxon>
        <taxon>Pseudomonadati</taxon>
        <taxon>Pseudomonadota</taxon>
        <taxon>Gammaproteobacteria</taxon>
        <taxon>Enterobacterales</taxon>
        <taxon>Pectobacteriaceae</taxon>
        <taxon>Acerihabitans</taxon>
    </lineage>
</organism>
<sequence>MLNTWLTDETILLTDRVDDWRQAVAQVAAPLLANHIIDAGYVDAIYRQHQALGPYYVLAPGIAMPHARPEEGARSLGLSLLLIRQGVCFLSSDNDPVYLVVMLSAPDNNSHVELIAELAELFSCEQDIQAIRQATTIEEIKKIIAHY</sequence>
<reference evidence="8" key="1">
    <citation type="submission" date="2024-06" db="EMBL/GenBank/DDBJ databases">
        <authorList>
            <person name="Coelho C."/>
            <person name="Bento M."/>
            <person name="Garcia E."/>
            <person name="Camelo A."/>
            <person name="Brandao I."/>
            <person name="Espirito Santo C."/>
            <person name="Trovao J."/>
            <person name="Verissimo A."/>
            <person name="Costa J."/>
            <person name="Tiago I."/>
        </authorList>
    </citation>
    <scope>NUCLEOTIDE SEQUENCE</scope>
    <source>
        <strain evidence="8">KWT182</strain>
    </source>
</reference>
<evidence type="ECO:0000256" key="1">
    <source>
        <dbReference type="ARBA" id="ARBA00004496"/>
    </source>
</evidence>
<dbReference type="InterPro" id="IPR051351">
    <property type="entry name" value="Ascorbate-PTS_EIIA_comp"/>
</dbReference>
<gene>
    <name evidence="8" type="ORF">ABK905_18655</name>
</gene>
<dbReference type="SUPFAM" id="SSF55804">
    <property type="entry name" value="Phoshotransferase/anion transport protein"/>
    <property type="match status" value="1"/>
</dbReference>
<feature type="domain" description="PTS EIIA type-2" evidence="7">
    <location>
        <begin position="4"/>
        <end position="147"/>
    </location>
</feature>
<name>A0AAU7Q6G7_9GAMM</name>
<evidence type="ECO:0000256" key="2">
    <source>
        <dbReference type="ARBA" id="ARBA00022448"/>
    </source>
</evidence>
<dbReference type="PANTHER" id="PTHR36203:SF4">
    <property type="entry name" value="MANNITOL-SPECIFIC CRYPTIC PHOSPHOTRANSFERASE ENZYME IIA COMPONENT"/>
    <property type="match status" value="1"/>
</dbReference>
<keyword evidence="3" id="KW-0963">Cytoplasm</keyword>
<evidence type="ECO:0000256" key="4">
    <source>
        <dbReference type="ARBA" id="ARBA00022679"/>
    </source>
</evidence>
<evidence type="ECO:0000259" key="7">
    <source>
        <dbReference type="PROSITE" id="PS51094"/>
    </source>
</evidence>
<dbReference type="InterPro" id="IPR002178">
    <property type="entry name" value="PTS_EIIA_type-2_dom"/>
</dbReference>
<dbReference type="Gene3D" id="3.40.930.10">
    <property type="entry name" value="Mannitol-specific EII, Chain A"/>
    <property type="match status" value="1"/>
</dbReference>
<evidence type="ECO:0000256" key="6">
    <source>
        <dbReference type="ARBA" id="ARBA00022777"/>
    </source>
</evidence>
<evidence type="ECO:0000256" key="3">
    <source>
        <dbReference type="ARBA" id="ARBA00022490"/>
    </source>
</evidence>
<dbReference type="GO" id="GO:0005737">
    <property type="term" value="C:cytoplasm"/>
    <property type="evidence" value="ECO:0007669"/>
    <property type="project" value="UniProtKB-SubCell"/>
</dbReference>
<protein>
    <submittedName>
        <fullName evidence="8">PTS sugar transporter subunit IIA</fullName>
    </submittedName>
</protein>
<proteinExistence type="predicted"/>
<evidence type="ECO:0000313" key="8">
    <source>
        <dbReference type="EMBL" id="XBS68643.1"/>
    </source>
</evidence>
<dbReference type="GO" id="GO:0009401">
    <property type="term" value="P:phosphoenolpyruvate-dependent sugar phosphotransferase system"/>
    <property type="evidence" value="ECO:0007669"/>
    <property type="project" value="UniProtKB-KW"/>
</dbReference>